<protein>
    <recommendedName>
        <fullName evidence="2">Transmembrane protein</fullName>
    </recommendedName>
</protein>
<organism evidence="1">
    <name type="scientific">Nicotiana tabacum</name>
    <name type="common">Common tobacco</name>
    <dbReference type="NCBI Taxonomy" id="4097"/>
    <lineage>
        <taxon>Eukaryota</taxon>
        <taxon>Viridiplantae</taxon>
        <taxon>Streptophyta</taxon>
        <taxon>Embryophyta</taxon>
        <taxon>Tracheophyta</taxon>
        <taxon>Spermatophyta</taxon>
        <taxon>Magnoliopsida</taxon>
        <taxon>eudicotyledons</taxon>
        <taxon>Gunneridae</taxon>
        <taxon>Pentapetalae</taxon>
        <taxon>asterids</taxon>
        <taxon>lamiids</taxon>
        <taxon>Solanales</taxon>
        <taxon>Solanaceae</taxon>
        <taxon>Nicotianoideae</taxon>
        <taxon>Nicotianeae</taxon>
        <taxon>Nicotiana</taxon>
    </lineage>
</organism>
<accession>A0A1S4CIX4</accession>
<dbReference type="AlphaFoldDB" id="A0A1S4CIX4"/>
<dbReference type="OMA" id="KANGEYF"/>
<sequence length="130" mass="14645">MSGRTFILILFFWAVLTIVTPVLVRLSASAKANGEFFVIKHTSDLKERIKDGKVMELLPRRALVAVAPPRKESMPPLAPVLGPFPARHVDEEVLEELVFVSYAVQALKNIFYICVRFFKNSACSEDLRLV</sequence>
<dbReference type="KEGG" id="nta:107819557"/>
<dbReference type="PANTHER" id="PTHR38396">
    <property type="entry name" value="TRANSMEMBRANE PROTEIN"/>
    <property type="match status" value="1"/>
</dbReference>
<gene>
    <name evidence="1" type="primary">LOC107819557</name>
</gene>
<dbReference type="PaxDb" id="4097-A0A1S4CIX4"/>
<name>A0A1S4CIX4_TOBAC</name>
<reference evidence="1" key="1">
    <citation type="submission" date="2025-08" db="UniProtKB">
        <authorList>
            <consortium name="RefSeq"/>
        </authorList>
    </citation>
    <scope>IDENTIFICATION</scope>
</reference>
<proteinExistence type="predicted"/>
<dbReference type="RefSeq" id="XP_016501162.1">
    <property type="nucleotide sequence ID" value="XM_016645676.1"/>
</dbReference>
<dbReference type="PANTHER" id="PTHR38396:SF1">
    <property type="entry name" value="TRANSMEMBRANE PROTEIN"/>
    <property type="match status" value="1"/>
</dbReference>
<evidence type="ECO:0000313" key="1">
    <source>
        <dbReference type="RefSeq" id="XP_016501162.1"/>
    </source>
</evidence>
<evidence type="ECO:0008006" key="2">
    <source>
        <dbReference type="Google" id="ProtNLM"/>
    </source>
</evidence>
<dbReference type="OrthoDB" id="1304015at2759"/>